<comment type="function">
    <text evidence="9 10">This protein specifically catalyzes the removal of signal peptides from prolipoproteins.</text>
</comment>
<keyword evidence="6 9" id="KW-0378">Hydrolase</keyword>
<dbReference type="KEGG" id="vab:WPS_29990"/>
<comment type="catalytic activity">
    <reaction evidence="9 10">
        <text>Release of signal peptides from bacterial membrane prolipoproteins. Hydrolyzes -Xaa-Yaa-Zaa-|-(S,diacylglyceryl)Cys-, in which Xaa is hydrophobic (preferably Leu), and Yaa (Ala or Ser) and Zaa (Gly or Ala) have small, neutral side chains.</text>
        <dbReference type="EC" id="3.4.23.36"/>
    </reaction>
</comment>
<feature type="transmembrane region" description="Helical" evidence="9">
    <location>
        <begin position="48"/>
        <end position="73"/>
    </location>
</feature>
<dbReference type="Pfam" id="PF01252">
    <property type="entry name" value="Peptidase_A8"/>
    <property type="match status" value="1"/>
</dbReference>
<dbReference type="GO" id="GO:0004190">
    <property type="term" value="F:aspartic-type endopeptidase activity"/>
    <property type="evidence" value="ECO:0007669"/>
    <property type="project" value="UniProtKB-UniRule"/>
</dbReference>
<gene>
    <name evidence="9 12" type="primary">lspA</name>
    <name evidence="12" type="ORF">WPS_29990</name>
</gene>
<evidence type="ECO:0000256" key="3">
    <source>
        <dbReference type="ARBA" id="ARBA00022670"/>
    </source>
</evidence>
<evidence type="ECO:0000256" key="6">
    <source>
        <dbReference type="ARBA" id="ARBA00022801"/>
    </source>
</evidence>
<dbReference type="HAMAP" id="MF_00161">
    <property type="entry name" value="LspA"/>
    <property type="match status" value="1"/>
</dbReference>
<evidence type="ECO:0000313" key="13">
    <source>
        <dbReference type="Proteomes" id="UP001317532"/>
    </source>
</evidence>
<dbReference type="GO" id="GO:0006508">
    <property type="term" value="P:proteolysis"/>
    <property type="evidence" value="ECO:0007669"/>
    <property type="project" value="UniProtKB-KW"/>
</dbReference>
<evidence type="ECO:0000256" key="5">
    <source>
        <dbReference type="ARBA" id="ARBA00022750"/>
    </source>
</evidence>
<dbReference type="PANTHER" id="PTHR33695:SF1">
    <property type="entry name" value="LIPOPROTEIN SIGNAL PEPTIDASE"/>
    <property type="match status" value="1"/>
</dbReference>
<name>A0AAN2CB88_UNVUL</name>
<dbReference type="GO" id="GO:0005886">
    <property type="term" value="C:plasma membrane"/>
    <property type="evidence" value="ECO:0007669"/>
    <property type="project" value="UniProtKB-SubCell"/>
</dbReference>
<keyword evidence="2 9" id="KW-1003">Cell membrane</keyword>
<dbReference type="EC" id="3.4.23.36" evidence="9"/>
<accession>A0AAN2CB88</accession>
<dbReference type="EMBL" id="AP025523">
    <property type="protein sequence ID" value="BDE07723.1"/>
    <property type="molecule type" value="Genomic_DNA"/>
</dbReference>
<keyword evidence="4 9" id="KW-0812">Transmembrane</keyword>
<evidence type="ECO:0000256" key="2">
    <source>
        <dbReference type="ARBA" id="ARBA00022475"/>
    </source>
</evidence>
<evidence type="ECO:0000313" key="12">
    <source>
        <dbReference type="EMBL" id="BDE07723.1"/>
    </source>
</evidence>
<evidence type="ECO:0000256" key="7">
    <source>
        <dbReference type="ARBA" id="ARBA00022989"/>
    </source>
</evidence>
<sequence>MIVLWVVAAVVFVLDRWSKALVLGSFVPGESRIVVPHLLWWTFVQNTHGAFGLFGNSPALLIALAIIVLGIFAYAFRDAVGNSQAVRIAFGMILGGAVGNIVDRVQHQWVVDFIDFKTIWPNVFNIADASITVGVALLVIAALRREASV</sequence>
<keyword evidence="8 9" id="KW-0472">Membrane</keyword>
<keyword evidence="12" id="KW-0449">Lipoprotein</keyword>
<keyword evidence="13" id="KW-1185">Reference proteome</keyword>
<comment type="caution">
    <text evidence="9">Lacks conserved residue(s) required for the propagation of feature annotation.</text>
</comment>
<organism evidence="12 13">
    <name type="scientific">Vulcanimicrobium alpinum</name>
    <dbReference type="NCBI Taxonomy" id="3016050"/>
    <lineage>
        <taxon>Bacteria</taxon>
        <taxon>Bacillati</taxon>
        <taxon>Vulcanimicrobiota</taxon>
        <taxon>Vulcanimicrobiia</taxon>
        <taxon>Vulcanimicrobiales</taxon>
        <taxon>Vulcanimicrobiaceae</taxon>
        <taxon>Vulcanimicrobium</taxon>
    </lineage>
</organism>
<dbReference type="Proteomes" id="UP001317532">
    <property type="component" value="Chromosome"/>
</dbReference>
<protein>
    <recommendedName>
        <fullName evidence="9">Lipoprotein signal peptidase</fullName>
        <ecNumber evidence="9">3.4.23.36</ecNumber>
    </recommendedName>
    <alternativeName>
        <fullName evidence="9">Prolipoprotein signal peptidase</fullName>
    </alternativeName>
    <alternativeName>
        <fullName evidence="9">Signal peptidase II</fullName>
        <shortName evidence="9">SPase II</shortName>
    </alternativeName>
</protein>
<dbReference type="PROSITE" id="PS00855">
    <property type="entry name" value="SPASE_II"/>
    <property type="match status" value="1"/>
</dbReference>
<proteinExistence type="inferred from homology"/>
<evidence type="ECO:0000256" key="1">
    <source>
        <dbReference type="ARBA" id="ARBA00006139"/>
    </source>
</evidence>
<evidence type="ECO:0000256" key="9">
    <source>
        <dbReference type="HAMAP-Rule" id="MF_00161"/>
    </source>
</evidence>
<dbReference type="NCBIfam" id="TIGR00077">
    <property type="entry name" value="lspA"/>
    <property type="match status" value="1"/>
</dbReference>
<feature type="transmembrane region" description="Helical" evidence="9">
    <location>
        <begin position="85"/>
        <end position="102"/>
    </location>
</feature>
<comment type="pathway">
    <text evidence="9">Protein modification; lipoprotein biosynthesis (signal peptide cleavage).</text>
</comment>
<keyword evidence="7 9" id="KW-1133">Transmembrane helix</keyword>
<dbReference type="PANTHER" id="PTHR33695">
    <property type="entry name" value="LIPOPROTEIN SIGNAL PEPTIDASE"/>
    <property type="match status" value="1"/>
</dbReference>
<feature type="active site" evidence="9">
    <location>
        <position position="112"/>
    </location>
</feature>
<keyword evidence="3 9" id="KW-0645">Protease</keyword>
<evidence type="ECO:0000256" key="8">
    <source>
        <dbReference type="ARBA" id="ARBA00023136"/>
    </source>
</evidence>
<evidence type="ECO:0000256" key="11">
    <source>
        <dbReference type="RuleBase" id="RU004181"/>
    </source>
</evidence>
<feature type="transmembrane region" description="Helical" evidence="9">
    <location>
        <begin position="122"/>
        <end position="143"/>
    </location>
</feature>
<feature type="active site" evidence="9">
    <location>
        <position position="128"/>
    </location>
</feature>
<keyword evidence="5 9" id="KW-0064">Aspartyl protease</keyword>
<dbReference type="RefSeq" id="WP_317995298.1">
    <property type="nucleotide sequence ID" value="NZ_AP025523.1"/>
</dbReference>
<reference evidence="12 13" key="1">
    <citation type="journal article" date="2022" name="ISME Commun">
        <title>Vulcanimicrobium alpinus gen. nov. sp. nov., the first cultivated representative of the candidate phylum 'Eremiobacterota', is a metabolically versatile aerobic anoxygenic phototroph.</title>
        <authorList>
            <person name="Yabe S."/>
            <person name="Muto K."/>
            <person name="Abe K."/>
            <person name="Yokota A."/>
            <person name="Staudigel H."/>
            <person name="Tebo B.M."/>
        </authorList>
    </citation>
    <scope>NUCLEOTIDE SEQUENCE [LARGE SCALE GENOMIC DNA]</scope>
    <source>
        <strain evidence="12 13">WC8-2</strain>
    </source>
</reference>
<dbReference type="AlphaFoldDB" id="A0AAN2CB88"/>
<comment type="similarity">
    <text evidence="1 9 11">Belongs to the peptidase A8 family.</text>
</comment>
<dbReference type="InterPro" id="IPR001872">
    <property type="entry name" value="Peptidase_A8"/>
</dbReference>
<comment type="subcellular location">
    <subcellularLocation>
        <location evidence="9">Cell membrane</location>
        <topology evidence="9">Multi-pass membrane protein</topology>
    </subcellularLocation>
</comment>
<dbReference type="PRINTS" id="PR00781">
    <property type="entry name" value="LIPOSIGPTASE"/>
</dbReference>
<evidence type="ECO:0000256" key="10">
    <source>
        <dbReference type="RuleBase" id="RU000594"/>
    </source>
</evidence>
<evidence type="ECO:0000256" key="4">
    <source>
        <dbReference type="ARBA" id="ARBA00022692"/>
    </source>
</evidence>